<gene>
    <name evidence="2" type="ORF">DW352_25845</name>
</gene>
<evidence type="ECO:0000313" key="2">
    <source>
        <dbReference type="EMBL" id="AXK83647.1"/>
    </source>
</evidence>
<keyword evidence="2" id="KW-0378">Hydrolase</keyword>
<dbReference type="KEGG" id="ptaw:DW352_25845"/>
<evidence type="ECO:0000259" key="1">
    <source>
        <dbReference type="Pfam" id="PF00561"/>
    </source>
</evidence>
<evidence type="ECO:0000313" key="3">
    <source>
        <dbReference type="Proteomes" id="UP000254889"/>
    </source>
</evidence>
<dbReference type="InterPro" id="IPR000073">
    <property type="entry name" value="AB_hydrolase_1"/>
</dbReference>
<accession>A0A346A3A0</accession>
<proteinExistence type="predicted"/>
<reference evidence="2 3" key="1">
    <citation type="submission" date="2018-07" db="EMBL/GenBank/DDBJ databases">
        <authorList>
            <person name="Quirk P.G."/>
            <person name="Krulwich T.A."/>
        </authorList>
    </citation>
    <scope>NUCLEOTIDE SEQUENCE [LARGE SCALE GENOMIC DNA]</scope>
    <source>
        <strain evidence="2 3">CC-BB4</strain>
    </source>
</reference>
<dbReference type="Gene3D" id="3.40.50.1820">
    <property type="entry name" value="alpha/beta hydrolase"/>
    <property type="match status" value="1"/>
</dbReference>
<name>A0A346A3A0_9HYPH</name>
<dbReference type="AlphaFoldDB" id="A0A346A3A0"/>
<dbReference type="OrthoDB" id="9785847at2"/>
<dbReference type="GO" id="GO:0016787">
    <property type="term" value="F:hydrolase activity"/>
    <property type="evidence" value="ECO:0007669"/>
    <property type="project" value="UniProtKB-KW"/>
</dbReference>
<keyword evidence="3" id="KW-1185">Reference proteome</keyword>
<organism evidence="2 3">
    <name type="scientific">Pseudolabrys taiwanensis</name>
    <dbReference type="NCBI Taxonomy" id="331696"/>
    <lineage>
        <taxon>Bacteria</taxon>
        <taxon>Pseudomonadati</taxon>
        <taxon>Pseudomonadota</taxon>
        <taxon>Alphaproteobacteria</taxon>
        <taxon>Hyphomicrobiales</taxon>
        <taxon>Xanthobacteraceae</taxon>
        <taxon>Pseudolabrys</taxon>
    </lineage>
</organism>
<protein>
    <submittedName>
        <fullName evidence="2">Alpha/beta fold hydrolase</fullName>
    </submittedName>
</protein>
<dbReference type="Pfam" id="PF00561">
    <property type="entry name" value="Abhydrolase_1"/>
    <property type="match status" value="1"/>
</dbReference>
<dbReference type="EMBL" id="CP031417">
    <property type="protein sequence ID" value="AXK83647.1"/>
    <property type="molecule type" value="Genomic_DNA"/>
</dbReference>
<dbReference type="PANTHER" id="PTHR43433">
    <property type="entry name" value="HYDROLASE, ALPHA/BETA FOLD FAMILY PROTEIN"/>
    <property type="match status" value="1"/>
</dbReference>
<feature type="domain" description="AB hydrolase-1" evidence="1">
    <location>
        <begin position="28"/>
        <end position="246"/>
    </location>
</feature>
<dbReference type="Proteomes" id="UP000254889">
    <property type="component" value="Chromosome"/>
</dbReference>
<dbReference type="PRINTS" id="PR00111">
    <property type="entry name" value="ABHYDROLASE"/>
</dbReference>
<dbReference type="PANTHER" id="PTHR43433:SF5">
    <property type="entry name" value="AB HYDROLASE-1 DOMAIN-CONTAINING PROTEIN"/>
    <property type="match status" value="1"/>
</dbReference>
<dbReference type="SUPFAM" id="SSF53474">
    <property type="entry name" value="alpha/beta-Hydrolases"/>
    <property type="match status" value="1"/>
</dbReference>
<dbReference type="InterPro" id="IPR029058">
    <property type="entry name" value="AB_hydrolase_fold"/>
</dbReference>
<sequence>MLREIATARDGARLSYELHKGAGRGRCVLVHSLAMDASFWHRVLPYVQDYADVLLYDCRGHGRSDKPDGFHPVERHADDLCDLLDAVGWNKAVVAGASMGGCIALAFAAHYPQRVAGLGLFDTTAWYGADAPKQWEERGQKGVTEGMAALVPFQKSRWVTERFLAEHPDVIERAVAVFLANDPQAYLQTCRMLGAADMRKLPAFDFATRIVVGIEDYATPVAMAEAMRDLIPGATLTVFDNARHLTPLECPDRIGDELKLLLQGAKAN</sequence>
<dbReference type="InterPro" id="IPR050471">
    <property type="entry name" value="AB_hydrolase"/>
</dbReference>